<dbReference type="AlphaFoldDB" id="A0AAJ2VR48"/>
<dbReference type="GeneID" id="303167334"/>
<proteinExistence type="predicted"/>
<organism evidence="1 2">
    <name type="scientific">Vreelandella alkaliphila</name>
    <dbReference type="NCBI Taxonomy" id="272774"/>
    <lineage>
        <taxon>Bacteria</taxon>
        <taxon>Pseudomonadati</taxon>
        <taxon>Pseudomonadota</taxon>
        <taxon>Gammaproteobacteria</taxon>
        <taxon>Oceanospirillales</taxon>
        <taxon>Halomonadaceae</taxon>
        <taxon>Vreelandella</taxon>
    </lineage>
</organism>
<gene>
    <name evidence="1" type="ORF">SIL78_17525</name>
</gene>
<sequence>MNKVEQFEGKAPKMQGEGAIHYFLWTDDKGALYVQMFENDVDTKSPGTLNQYLFPIAQYIDKRCKDSQLKVTEGLLVDNGDLGKVENNNTSAFLKAVLRHLFPCSKEA</sequence>
<dbReference type="EMBL" id="JAWXXT010000001">
    <property type="protein sequence ID" value="MDX5979348.1"/>
    <property type="molecule type" value="Genomic_DNA"/>
</dbReference>
<protein>
    <submittedName>
        <fullName evidence="1">Uncharacterized protein</fullName>
    </submittedName>
</protein>
<accession>A0AAJ2VR48</accession>
<reference evidence="1" key="1">
    <citation type="submission" date="2023-11" db="EMBL/GenBank/DDBJ databases">
        <title>MicrobeMod: A computational toolkit for identifying prokaryotic methylation and restriction-modification with nanopore sequencing.</title>
        <authorList>
            <person name="Crits-Christoph A."/>
            <person name="Kang S.C."/>
            <person name="Lee H."/>
            <person name="Ostrov N."/>
        </authorList>
    </citation>
    <scope>NUCLEOTIDE SEQUENCE</scope>
    <source>
        <strain evidence="1">ATCC BAA-953</strain>
    </source>
</reference>
<dbReference type="RefSeq" id="WP_198350251.1">
    <property type="nucleotide sequence ID" value="NZ_JABASV010000023.1"/>
</dbReference>
<evidence type="ECO:0000313" key="2">
    <source>
        <dbReference type="Proteomes" id="UP001276761"/>
    </source>
</evidence>
<evidence type="ECO:0000313" key="1">
    <source>
        <dbReference type="EMBL" id="MDX5979348.1"/>
    </source>
</evidence>
<dbReference type="Proteomes" id="UP001276761">
    <property type="component" value="Unassembled WGS sequence"/>
</dbReference>
<comment type="caution">
    <text evidence="1">The sequence shown here is derived from an EMBL/GenBank/DDBJ whole genome shotgun (WGS) entry which is preliminary data.</text>
</comment>
<name>A0AAJ2VR48_9GAMM</name>